<dbReference type="EMBL" id="CAFZ01000004">
    <property type="protein sequence ID" value="CCA66648.1"/>
    <property type="molecule type" value="Genomic_DNA"/>
</dbReference>
<feature type="compositionally biased region" description="Gly residues" evidence="1">
    <location>
        <begin position="844"/>
        <end position="856"/>
    </location>
</feature>
<feature type="compositionally biased region" description="Low complexity" evidence="1">
    <location>
        <begin position="877"/>
        <end position="887"/>
    </location>
</feature>
<accession>G4T5N5</accession>
<feature type="compositionally biased region" description="Polar residues" evidence="1">
    <location>
        <begin position="11"/>
        <end position="25"/>
    </location>
</feature>
<feature type="compositionally biased region" description="Polar residues" evidence="1">
    <location>
        <begin position="485"/>
        <end position="496"/>
    </location>
</feature>
<feature type="compositionally biased region" description="Basic and acidic residues" evidence="1">
    <location>
        <begin position="888"/>
        <end position="898"/>
    </location>
</feature>
<feature type="region of interest" description="Disordered" evidence="1">
    <location>
        <begin position="736"/>
        <end position="938"/>
    </location>
</feature>
<feature type="compositionally biased region" description="Pro residues" evidence="1">
    <location>
        <begin position="632"/>
        <end position="641"/>
    </location>
</feature>
<sequence>MATSLVPPGFSASSPQSPVAETSPATSLANVSSSQILLERSDIDKSLKALEGLVSLLYDYTQLWQGLVSLDKKLVKAFRDAGGLKRNGSPESVEWPSTVFITSSLIFDSVQDVDSKFSKLVEREYETCTQELKKWIKKLKKEDKALDEYTAAANAKIKAAGQAYEKKARKGVASSPSGPSLDSYSALLSTVSASVNSAKHQHALFTSSRHVTALYTMSGSVGRIADAQWMKTCDLLRRCAGNIGALGESRSYVEAGWRGGAVVELPLSLPIQETSPAGHPVIPPATSPIEAPQSPYATTRTQSSEPLTSATGETGLPTNTRQDSAKAPLSKPVTNSHDVLETIAKELRSSADDTTRHPQDGAQKPDTIVEPTKPKMPEPKPAGANKDGTKPPLGTETKAASDDKHDTVKATKSSGTTRTTATTDTTKTDTTHSSNGTSAKDTVSGDSDFKEPNLQTTSPTARDPTSSSHPAGESLASNAPKPDLVQTSIRPISPTKTRGELGAYFPAAGKPTPQSPVEIASPTPIFAAHSTTQQGTPPMPQAHPNLPHAPTSYAGRAMGRTRSIDSTASSGSLVAAMRDRYNAASPPPTMPPSARRETFSGRDREGGKVSDMASRFTPIEGPLEYDSRYPRPGFPISPPPLGRGLTDNSSRNGDNLPLRTPLTRNSVDEFGSSFAAATPGRKPTDMMDRRQYPSMPSHMGAGPSYDVRMSELELQERELELKRRELQLAREREALKARERGHDFHEDSEREGSGYGDWRRRRDEDERYRPGDTGYESASSRDIRPGLYGRTSSRREDERYGYDAGTPRMNAANSSGAYREQGFTMGSRNPGSNVPYHDLSTGLGVMGLGLPPGAGPSGMHSRESLPLAAEPASYLGPPKSSAPSTASRSRDPSPRRSAEVPNTQLPSTARQNEKEKGGTWLGKGLKRFSMPLGAGSNS</sequence>
<dbReference type="Proteomes" id="UP000007148">
    <property type="component" value="Unassembled WGS sequence"/>
</dbReference>
<feature type="compositionally biased region" description="Polar residues" evidence="1">
    <location>
        <begin position="900"/>
        <end position="910"/>
    </location>
</feature>
<feature type="compositionally biased region" description="Polar residues" evidence="1">
    <location>
        <begin position="453"/>
        <end position="469"/>
    </location>
</feature>
<feature type="region of interest" description="Disordered" evidence="1">
    <location>
        <begin position="1"/>
        <end position="25"/>
    </location>
</feature>
<proteinExistence type="predicted"/>
<feature type="compositionally biased region" description="Basic and acidic residues" evidence="1">
    <location>
        <begin position="338"/>
        <end position="359"/>
    </location>
</feature>
<dbReference type="InParanoid" id="G4T5N5"/>
<reference evidence="2 3" key="1">
    <citation type="journal article" date="2011" name="PLoS Pathog.">
        <title>Endophytic Life Strategies Decoded by Genome and Transcriptome Analyses of the Mutualistic Root Symbiont Piriformospora indica.</title>
        <authorList>
            <person name="Zuccaro A."/>
            <person name="Lahrmann U."/>
            <person name="Guldener U."/>
            <person name="Langen G."/>
            <person name="Pfiffi S."/>
            <person name="Biedenkopf D."/>
            <person name="Wong P."/>
            <person name="Samans B."/>
            <person name="Grimm C."/>
            <person name="Basiewicz M."/>
            <person name="Murat C."/>
            <person name="Martin F."/>
            <person name="Kogel K.H."/>
        </authorList>
    </citation>
    <scope>NUCLEOTIDE SEQUENCE [LARGE SCALE GENOMIC DNA]</scope>
    <source>
        <strain evidence="2 3">DSM 11827</strain>
    </source>
</reference>
<feature type="compositionally biased region" description="Basic and acidic residues" evidence="1">
    <location>
        <begin position="594"/>
        <end position="608"/>
    </location>
</feature>
<dbReference type="eggNOG" id="ENOG502S3QD">
    <property type="taxonomic scope" value="Eukaryota"/>
</dbReference>
<evidence type="ECO:0000313" key="3">
    <source>
        <dbReference type="Proteomes" id="UP000007148"/>
    </source>
</evidence>
<feature type="compositionally biased region" description="Basic and acidic residues" evidence="1">
    <location>
        <begin position="682"/>
        <end position="691"/>
    </location>
</feature>
<feature type="region of interest" description="Disordered" evidence="1">
    <location>
        <begin position="274"/>
        <end position="554"/>
    </location>
</feature>
<feature type="compositionally biased region" description="Low complexity" evidence="1">
    <location>
        <begin position="410"/>
        <end position="425"/>
    </location>
</feature>
<name>G4T5N5_SERID</name>
<evidence type="ECO:0000256" key="1">
    <source>
        <dbReference type="SAM" id="MobiDB-lite"/>
    </source>
</evidence>
<feature type="compositionally biased region" description="Polar residues" evidence="1">
    <location>
        <begin position="295"/>
        <end position="322"/>
    </location>
</feature>
<organism evidence="2 3">
    <name type="scientific">Serendipita indica (strain DSM 11827)</name>
    <name type="common">Root endophyte fungus</name>
    <name type="synonym">Piriformospora indica</name>
    <dbReference type="NCBI Taxonomy" id="1109443"/>
    <lineage>
        <taxon>Eukaryota</taxon>
        <taxon>Fungi</taxon>
        <taxon>Dikarya</taxon>
        <taxon>Basidiomycota</taxon>
        <taxon>Agaricomycotina</taxon>
        <taxon>Agaricomycetes</taxon>
        <taxon>Sebacinales</taxon>
        <taxon>Serendipitaceae</taxon>
        <taxon>Serendipita</taxon>
    </lineage>
</organism>
<keyword evidence="3" id="KW-1185">Reference proteome</keyword>
<feature type="compositionally biased region" description="Basic and acidic residues" evidence="1">
    <location>
        <begin position="736"/>
        <end position="770"/>
    </location>
</feature>
<dbReference type="STRING" id="1109443.G4T5N5"/>
<evidence type="ECO:0000313" key="2">
    <source>
        <dbReference type="EMBL" id="CCA66648.1"/>
    </source>
</evidence>
<dbReference type="AlphaFoldDB" id="G4T5N5"/>
<comment type="caution">
    <text evidence="2">The sequence shown here is derived from an EMBL/GenBank/DDBJ whole genome shotgun (WGS) entry which is preliminary data.</text>
</comment>
<protein>
    <submittedName>
        <fullName evidence="2">Uncharacterized protein</fullName>
    </submittedName>
</protein>
<gene>
    <name evidence="2" type="ORF">PIIN_00331</name>
</gene>
<feature type="compositionally biased region" description="Basic and acidic residues" evidence="1">
    <location>
        <begin position="399"/>
        <end position="409"/>
    </location>
</feature>
<feature type="region of interest" description="Disordered" evidence="1">
    <location>
        <begin position="579"/>
        <end position="704"/>
    </location>
</feature>
<dbReference type="OMA" id="KFADKEC"/>
<dbReference type="HOGENOM" id="CLU_312190_0_0_1"/>
<dbReference type="OrthoDB" id="2450055at2759"/>